<name>A0A654ZIR7_MYCTX</name>
<keyword evidence="6" id="KW-0443">Lipid metabolism</keyword>
<accession>A0A654ZIR7</accession>
<dbReference type="InterPro" id="IPR009081">
    <property type="entry name" value="PP-bd_ACP"/>
</dbReference>
<comment type="pathway">
    <text evidence="1">Lipid metabolism.</text>
</comment>
<dbReference type="EMBL" id="CFOE01000848">
    <property type="protein sequence ID" value="CFE46376.1"/>
    <property type="molecule type" value="Genomic_DNA"/>
</dbReference>
<keyword evidence="3" id="KW-0597">Phosphoprotein</keyword>
<dbReference type="InterPro" id="IPR020806">
    <property type="entry name" value="PKS_PP-bd"/>
</dbReference>
<evidence type="ECO:0000256" key="1">
    <source>
        <dbReference type="ARBA" id="ARBA00005189"/>
    </source>
</evidence>
<dbReference type="InterPro" id="IPR036736">
    <property type="entry name" value="ACP-like_sf"/>
</dbReference>
<reference evidence="7 8" key="1">
    <citation type="submission" date="2015-03" db="EMBL/GenBank/DDBJ databases">
        <authorList>
            <consortium name="Pathogen Informatics"/>
        </authorList>
    </citation>
    <scope>NUCLEOTIDE SEQUENCE [LARGE SCALE GENOMIC DNA]</scope>
    <source>
        <strain evidence="7 8">G09901357</strain>
    </source>
</reference>
<keyword evidence="4 7" id="KW-0808">Transferase</keyword>
<dbReference type="FunFam" id="1.10.1200.10:FF:000007">
    <property type="entry name" value="Probable polyketide synthase pks17"/>
    <property type="match status" value="1"/>
</dbReference>
<dbReference type="Pfam" id="PF00975">
    <property type="entry name" value="Thioesterase"/>
    <property type="match status" value="1"/>
</dbReference>
<evidence type="ECO:0000256" key="6">
    <source>
        <dbReference type="ARBA" id="ARBA00023098"/>
    </source>
</evidence>
<dbReference type="InterPro" id="IPR020802">
    <property type="entry name" value="TesA-like"/>
</dbReference>
<dbReference type="EC" id="2.3.1.94" evidence="7"/>
<sequence length="405" mass="42805">MASSGFAARLAGRSADEQLAAAIEVVCEHAAAVLGRDGAAGLDAGQAFADSGFNSLSAVELRNRLTAVTAVTLPATAIFDHPTPTELAQYLITQIDGHGSSAAAAANPAERIDALTDLFLQACDAGRDADGWKMVALASNTRERMSSPVRNNVSKNVALLADGISDVVVICIPTLTVLSDQREYRDIANAMTGRHSVYSLTLPGFDSSDALPQNADMIVETVSNAIIDVVGGSCRFVLSGYSSGGVLAYALCSHLSVKHQRNPLGVALIDTYLPSQIANPSMNEGFSPNDTGKGLSREVIRVARMLNRLTATRLTAAATYAAIFQAWEPGRSMAPVLNIVAKDRIATVENLREERINRWRTAAAEAAYSVAEVPGDHFGMMSTSSEAIATEIHDWISGLVRGPHP</sequence>
<dbReference type="InterPro" id="IPR050091">
    <property type="entry name" value="PKS_NRPS_Biosynth_Enz"/>
</dbReference>
<dbReference type="SUPFAM" id="SSF47336">
    <property type="entry name" value="ACP-like"/>
    <property type="match status" value="1"/>
</dbReference>
<proteinExistence type="predicted"/>
<dbReference type="GO" id="GO:0047879">
    <property type="term" value="F:erythronolide synthase activity"/>
    <property type="evidence" value="ECO:0007669"/>
    <property type="project" value="UniProtKB-EC"/>
</dbReference>
<keyword evidence="5" id="KW-0276">Fatty acid metabolism</keyword>
<dbReference type="InterPro" id="IPR006162">
    <property type="entry name" value="Ppantetheine_attach_site"/>
</dbReference>
<evidence type="ECO:0000313" key="8">
    <source>
        <dbReference type="Proteomes" id="UP000048289"/>
    </source>
</evidence>
<keyword evidence="2" id="KW-0596">Phosphopantetheine</keyword>
<evidence type="ECO:0000256" key="3">
    <source>
        <dbReference type="ARBA" id="ARBA00022553"/>
    </source>
</evidence>
<dbReference type="InterPro" id="IPR029058">
    <property type="entry name" value="AB_hydrolase_fold"/>
</dbReference>
<evidence type="ECO:0000256" key="2">
    <source>
        <dbReference type="ARBA" id="ARBA00022450"/>
    </source>
</evidence>
<dbReference type="AlphaFoldDB" id="A0A654ZIR7"/>
<dbReference type="SUPFAM" id="SSF53474">
    <property type="entry name" value="alpha/beta-Hydrolases"/>
    <property type="match status" value="1"/>
</dbReference>
<dbReference type="PROSITE" id="PS50075">
    <property type="entry name" value="CARRIER"/>
    <property type="match status" value="1"/>
</dbReference>
<evidence type="ECO:0000256" key="5">
    <source>
        <dbReference type="ARBA" id="ARBA00022832"/>
    </source>
</evidence>
<dbReference type="Gene3D" id="1.10.1200.10">
    <property type="entry name" value="ACP-like"/>
    <property type="match status" value="1"/>
</dbReference>
<keyword evidence="7" id="KW-0012">Acyltransferase</keyword>
<dbReference type="GO" id="GO:0031177">
    <property type="term" value="F:phosphopantetheine binding"/>
    <property type="evidence" value="ECO:0007669"/>
    <property type="project" value="InterPro"/>
</dbReference>
<dbReference type="GO" id="GO:0004312">
    <property type="term" value="F:fatty acid synthase activity"/>
    <property type="evidence" value="ECO:0007669"/>
    <property type="project" value="TreeGrafter"/>
</dbReference>
<dbReference type="SMART" id="SM00824">
    <property type="entry name" value="PKS_TE"/>
    <property type="match status" value="1"/>
</dbReference>
<organism evidence="7 8">
    <name type="scientific">Mycobacterium tuberculosis</name>
    <dbReference type="NCBI Taxonomy" id="1773"/>
    <lineage>
        <taxon>Bacteria</taxon>
        <taxon>Bacillati</taxon>
        <taxon>Actinomycetota</taxon>
        <taxon>Actinomycetes</taxon>
        <taxon>Mycobacteriales</taxon>
        <taxon>Mycobacteriaceae</taxon>
        <taxon>Mycobacterium</taxon>
        <taxon>Mycobacterium tuberculosis complex</taxon>
    </lineage>
</organism>
<dbReference type="Pfam" id="PF00550">
    <property type="entry name" value="PP-binding"/>
    <property type="match status" value="1"/>
</dbReference>
<evidence type="ECO:0000256" key="4">
    <source>
        <dbReference type="ARBA" id="ARBA00022679"/>
    </source>
</evidence>
<evidence type="ECO:0000313" key="7">
    <source>
        <dbReference type="EMBL" id="CFE46376.1"/>
    </source>
</evidence>
<gene>
    <name evidence="7" type="primary">eryA</name>
    <name evidence="7" type="ORF">ERS007681_04040</name>
</gene>
<dbReference type="SMART" id="SM00823">
    <property type="entry name" value="PKS_PP"/>
    <property type="match status" value="1"/>
</dbReference>
<dbReference type="PANTHER" id="PTHR43775:SF51">
    <property type="entry name" value="INACTIVE PHENOLPHTHIOCEROL SYNTHESIS POLYKETIDE SYNTHASE TYPE I PKS1-RELATED"/>
    <property type="match status" value="1"/>
</dbReference>
<dbReference type="InterPro" id="IPR001031">
    <property type="entry name" value="Thioesterase"/>
</dbReference>
<dbReference type="GO" id="GO:0006633">
    <property type="term" value="P:fatty acid biosynthetic process"/>
    <property type="evidence" value="ECO:0007669"/>
    <property type="project" value="TreeGrafter"/>
</dbReference>
<dbReference type="Proteomes" id="UP000048289">
    <property type="component" value="Unassembled WGS sequence"/>
</dbReference>
<protein>
    <submittedName>
        <fullName evidence="7">Membrane bound polyketide synthase Pks6</fullName>
        <ecNumber evidence="7">2.3.1.94</ecNumber>
    </submittedName>
</protein>
<dbReference type="PROSITE" id="PS00012">
    <property type="entry name" value="PHOSPHOPANTETHEINE"/>
    <property type="match status" value="1"/>
</dbReference>
<dbReference type="PANTHER" id="PTHR43775">
    <property type="entry name" value="FATTY ACID SYNTHASE"/>
    <property type="match status" value="1"/>
</dbReference>
<dbReference type="Gene3D" id="3.40.50.1820">
    <property type="entry name" value="alpha/beta hydrolase"/>
    <property type="match status" value="1"/>
</dbReference>